<dbReference type="PANTHER" id="PTHR13349">
    <property type="entry name" value="TRANSLATION MACHINERY-ASSOCIATED PROTEIN 16"/>
    <property type="match status" value="1"/>
</dbReference>
<name>A0A9P8PFN2_9ASCO</name>
<gene>
    <name evidence="3" type="ORF">OGAPHI_000762</name>
</gene>
<dbReference type="Pfam" id="PF11176">
    <property type="entry name" value="Tma16"/>
    <property type="match status" value="1"/>
</dbReference>
<dbReference type="RefSeq" id="XP_046064419.1">
    <property type="nucleotide sequence ID" value="XM_046208892.1"/>
</dbReference>
<dbReference type="Proteomes" id="UP000769157">
    <property type="component" value="Unassembled WGS sequence"/>
</dbReference>
<proteinExistence type="inferred from homology"/>
<dbReference type="GeneID" id="70232730"/>
<evidence type="ECO:0000313" key="4">
    <source>
        <dbReference type="Proteomes" id="UP000769157"/>
    </source>
</evidence>
<evidence type="ECO:0000313" key="3">
    <source>
        <dbReference type="EMBL" id="KAH3671051.1"/>
    </source>
</evidence>
<dbReference type="PANTHER" id="PTHR13349:SF2">
    <property type="entry name" value="TRANSLATION MACHINERY-ASSOCIATED PROTEIN 16"/>
    <property type="match status" value="1"/>
</dbReference>
<protein>
    <recommendedName>
        <fullName evidence="5">Translation machinery-associated protein 16</fullName>
    </recommendedName>
</protein>
<dbReference type="AlphaFoldDB" id="A0A9P8PFN2"/>
<comment type="similarity">
    <text evidence="1">Belongs to the TMA16 family.</text>
</comment>
<reference evidence="3" key="2">
    <citation type="submission" date="2021-01" db="EMBL/GenBank/DDBJ databases">
        <authorList>
            <person name="Schikora-Tamarit M.A."/>
        </authorList>
    </citation>
    <scope>NUCLEOTIDE SEQUENCE</scope>
    <source>
        <strain evidence="3">CBS6075</strain>
    </source>
</reference>
<evidence type="ECO:0000256" key="1">
    <source>
        <dbReference type="ARBA" id="ARBA00034127"/>
    </source>
</evidence>
<reference evidence="3" key="1">
    <citation type="journal article" date="2021" name="Open Biol.">
        <title>Shared evolutionary footprints suggest mitochondrial oxidative damage underlies multiple complex I losses in fungi.</title>
        <authorList>
            <person name="Schikora-Tamarit M.A."/>
            <person name="Marcet-Houben M."/>
            <person name="Nosek J."/>
            <person name="Gabaldon T."/>
        </authorList>
    </citation>
    <scope>NUCLEOTIDE SEQUENCE</scope>
    <source>
        <strain evidence="3">CBS6075</strain>
    </source>
</reference>
<feature type="compositionally biased region" description="Basic residues" evidence="2">
    <location>
        <begin position="10"/>
        <end position="25"/>
    </location>
</feature>
<dbReference type="OrthoDB" id="270284at2759"/>
<dbReference type="InterPro" id="IPR038356">
    <property type="entry name" value="Tma16_sf"/>
</dbReference>
<comment type="caution">
    <text evidence="3">The sequence shown here is derived from an EMBL/GenBank/DDBJ whole genome shotgun (WGS) entry which is preliminary data.</text>
</comment>
<feature type="region of interest" description="Disordered" evidence="2">
    <location>
        <begin position="1"/>
        <end position="25"/>
    </location>
</feature>
<sequence length="167" mass="19399">MAKSLTSVTRKLKPSKLLHPKGRKARLVSRATLRDEKLAKKKAIHQDRKSEELQIVTYFQQVICDNEEWSGKPTFEPSEIHAFIQTFIARDDDELEQLRAERRPGRPATKRQDLLEQRKAKESHMYETGWSIPDLQNKTTVELLRNWNGDRGSLTALTFKTVKKSDL</sequence>
<evidence type="ECO:0008006" key="5">
    <source>
        <dbReference type="Google" id="ProtNLM"/>
    </source>
</evidence>
<accession>A0A9P8PFN2</accession>
<evidence type="ECO:0000256" key="2">
    <source>
        <dbReference type="SAM" id="MobiDB-lite"/>
    </source>
</evidence>
<keyword evidence="4" id="KW-1185">Reference proteome</keyword>
<dbReference type="InterPro" id="IPR021346">
    <property type="entry name" value="Tma16"/>
</dbReference>
<dbReference type="GO" id="GO:0005634">
    <property type="term" value="C:nucleus"/>
    <property type="evidence" value="ECO:0007669"/>
    <property type="project" value="TreeGrafter"/>
</dbReference>
<organism evidence="3 4">
    <name type="scientific">Ogataea philodendri</name>
    <dbReference type="NCBI Taxonomy" id="1378263"/>
    <lineage>
        <taxon>Eukaryota</taxon>
        <taxon>Fungi</taxon>
        <taxon>Dikarya</taxon>
        <taxon>Ascomycota</taxon>
        <taxon>Saccharomycotina</taxon>
        <taxon>Pichiomycetes</taxon>
        <taxon>Pichiales</taxon>
        <taxon>Pichiaceae</taxon>
        <taxon>Ogataea</taxon>
    </lineage>
</organism>
<dbReference type="Gene3D" id="1.20.1440.170">
    <property type="entry name" value="Translation machinery-associated protein 16-like"/>
    <property type="match status" value="1"/>
</dbReference>
<dbReference type="EMBL" id="JAEUBE010000084">
    <property type="protein sequence ID" value="KAH3671051.1"/>
    <property type="molecule type" value="Genomic_DNA"/>
</dbReference>